<dbReference type="Proteomes" id="UP000694888">
    <property type="component" value="Unplaced"/>
</dbReference>
<reference evidence="3" key="1">
    <citation type="submission" date="2025-08" db="UniProtKB">
        <authorList>
            <consortium name="RefSeq"/>
        </authorList>
    </citation>
    <scope>IDENTIFICATION</scope>
</reference>
<feature type="compositionally biased region" description="Acidic residues" evidence="1">
    <location>
        <begin position="287"/>
        <end position="303"/>
    </location>
</feature>
<dbReference type="RefSeq" id="XP_012943448.1">
    <property type="nucleotide sequence ID" value="XM_013087994.1"/>
</dbReference>
<sequence length="507" mass="56526">MDRETPVVMASVSDQSLATQLRWLHESTAPFTNSPEVRLSKSWNLLAGPDSTRPLAGEIQKAAELEAEPPTRSSSVPQFLHEGGPADEVSSKSYNYNGQELDLPTQQQKSESEAQTSSGQTKTKLSSSCKDLPENLNGLENSLLRDDPRQDAGRFLLDDDMIIIEHEYLADVIRVAPQTSGKEIRRLHTIKEEGGDSGNERKPVQSTTSSSAQKSTRRRLRSQTSFNRLRLSRHPKQQAALKKPVVKATDISKTPRGRKVFRRVAQSILDDIDCNIINVNDFVDDDDDIGDGAYTDDEGEDDNDNRSGIAYGDYRNRNISILRTKAVSPPSIMELQRQMGGQGKLQKPPPIDPAARDSESSKKLAEDAFLRRVGSRILRHRRPPPAPQPGKLCLAKGVADLTHAEVKDGLEGQGKVKLSLLQFDPVYLRGLTPAEVCTCRWIFELTPDSDPDLLLGKGLRMRGSHVGVRYLDDQLRDEHHAYLMFFAFCNRLKSSRVQKKRKAVSRA</sequence>
<organism evidence="2 3">
    <name type="scientific">Aplysia californica</name>
    <name type="common">California sea hare</name>
    <dbReference type="NCBI Taxonomy" id="6500"/>
    <lineage>
        <taxon>Eukaryota</taxon>
        <taxon>Metazoa</taxon>
        <taxon>Spiralia</taxon>
        <taxon>Lophotrochozoa</taxon>
        <taxon>Mollusca</taxon>
        <taxon>Gastropoda</taxon>
        <taxon>Heterobranchia</taxon>
        <taxon>Euthyneura</taxon>
        <taxon>Tectipleura</taxon>
        <taxon>Aplysiida</taxon>
        <taxon>Aplysioidea</taxon>
        <taxon>Aplysiidae</taxon>
        <taxon>Aplysia</taxon>
    </lineage>
</organism>
<feature type="region of interest" description="Disordered" evidence="1">
    <location>
        <begin position="287"/>
        <end position="310"/>
    </location>
</feature>
<feature type="region of interest" description="Disordered" evidence="1">
    <location>
        <begin position="46"/>
        <end position="133"/>
    </location>
</feature>
<keyword evidence="2" id="KW-1185">Reference proteome</keyword>
<evidence type="ECO:0000313" key="3">
    <source>
        <dbReference type="RefSeq" id="XP_012943448.1"/>
    </source>
</evidence>
<feature type="compositionally biased region" description="Basic and acidic residues" evidence="1">
    <location>
        <begin position="189"/>
        <end position="203"/>
    </location>
</feature>
<protein>
    <submittedName>
        <fullName evidence="3">Uncharacterized protein LOC106013116</fullName>
    </submittedName>
</protein>
<proteinExistence type="predicted"/>
<dbReference type="GeneID" id="106013116"/>
<feature type="region of interest" description="Disordered" evidence="1">
    <location>
        <begin position="189"/>
        <end position="254"/>
    </location>
</feature>
<evidence type="ECO:0000313" key="2">
    <source>
        <dbReference type="Proteomes" id="UP000694888"/>
    </source>
</evidence>
<accession>A0ABM1A9L4</accession>
<gene>
    <name evidence="3" type="primary">LOC106013116</name>
</gene>
<name>A0ABM1A9L4_APLCA</name>
<feature type="compositionally biased region" description="Polar residues" evidence="1">
    <location>
        <begin position="91"/>
        <end position="129"/>
    </location>
</feature>
<evidence type="ECO:0000256" key="1">
    <source>
        <dbReference type="SAM" id="MobiDB-lite"/>
    </source>
</evidence>
<feature type="region of interest" description="Disordered" evidence="1">
    <location>
        <begin position="340"/>
        <end position="362"/>
    </location>
</feature>